<dbReference type="InterPro" id="IPR001451">
    <property type="entry name" value="Hexapep"/>
</dbReference>
<evidence type="ECO:0000313" key="10">
    <source>
        <dbReference type="EMBL" id="OOY35873.1"/>
    </source>
</evidence>
<dbReference type="InterPro" id="IPR011004">
    <property type="entry name" value="Trimer_LpxA-like_sf"/>
</dbReference>
<dbReference type="EMBL" id="MPNX01000002">
    <property type="protein sequence ID" value="OOY35873.1"/>
    <property type="molecule type" value="Genomic_DNA"/>
</dbReference>
<evidence type="ECO:0000259" key="8">
    <source>
        <dbReference type="Pfam" id="PF04613"/>
    </source>
</evidence>
<dbReference type="InterPro" id="IPR020573">
    <property type="entry name" value="UDP_GlcNAc_AcTrfase_non-rep"/>
</dbReference>
<evidence type="ECO:0000256" key="4">
    <source>
        <dbReference type="ARBA" id="ARBA00022737"/>
    </source>
</evidence>
<evidence type="ECO:0000256" key="2">
    <source>
        <dbReference type="ARBA" id="ARBA00022556"/>
    </source>
</evidence>
<keyword evidence="3 7" id="KW-0808">Transferase</keyword>
<dbReference type="PROSITE" id="PS00101">
    <property type="entry name" value="HEXAPEP_TRANSFERASES"/>
    <property type="match status" value="2"/>
</dbReference>
<comment type="caution">
    <text evidence="10">The sequence shown here is derived from an EMBL/GenBank/DDBJ whole genome shotgun (WGS) entry which is preliminary data.</text>
</comment>
<feature type="domain" description="Mannose-1-phosphate guanyltransferase C-terminal" evidence="9">
    <location>
        <begin position="101"/>
        <end position="180"/>
    </location>
</feature>
<name>A0A1T2M3T8_SOVGS</name>
<proteinExistence type="inferred from homology"/>
<dbReference type="GO" id="GO:0016020">
    <property type="term" value="C:membrane"/>
    <property type="evidence" value="ECO:0007669"/>
    <property type="project" value="GOC"/>
</dbReference>
<keyword evidence="4 7" id="KW-0677">Repeat</keyword>
<comment type="pathway">
    <text evidence="7">Bacterial outer membrane biogenesis; LPS lipid A biosynthesis.</text>
</comment>
<keyword evidence="1 7" id="KW-0444">Lipid biosynthesis</keyword>
<keyword evidence="6 7" id="KW-0012">Acyltransferase</keyword>
<dbReference type="CDD" id="cd03352">
    <property type="entry name" value="LbH_LpxD"/>
    <property type="match status" value="1"/>
</dbReference>
<dbReference type="Gene3D" id="1.20.5.170">
    <property type="match status" value="1"/>
</dbReference>
<organism evidence="10 11">
    <name type="scientific">Solemya velum gill symbiont</name>
    <dbReference type="NCBI Taxonomy" id="2340"/>
    <lineage>
        <taxon>Bacteria</taxon>
        <taxon>Pseudomonadati</taxon>
        <taxon>Pseudomonadota</taxon>
        <taxon>Gammaproteobacteria</taxon>
        <taxon>sulfur-oxidizing symbionts</taxon>
    </lineage>
</organism>
<dbReference type="Gene3D" id="2.160.10.10">
    <property type="entry name" value="Hexapeptide repeat proteins"/>
    <property type="match status" value="1"/>
</dbReference>
<dbReference type="EC" id="2.3.1.191" evidence="7"/>
<dbReference type="NCBIfam" id="TIGR01853">
    <property type="entry name" value="lipid_A_lpxD"/>
    <property type="match status" value="1"/>
</dbReference>
<accession>A0A1T2M3T8</accession>
<dbReference type="Pfam" id="PF25087">
    <property type="entry name" value="GMPPB_C"/>
    <property type="match status" value="1"/>
</dbReference>
<reference evidence="10 11" key="1">
    <citation type="submission" date="2016-11" db="EMBL/GenBank/DDBJ databases">
        <title>Mixed transmission modes and dynamic genome evolution in an obligate animal-bacterial symbiosis.</title>
        <authorList>
            <person name="Russell S.L."/>
            <person name="Corbett-Detig R.B."/>
            <person name="Cavanaugh C.M."/>
        </authorList>
    </citation>
    <scope>NUCLEOTIDE SEQUENCE [LARGE SCALE GENOMIC DNA]</scope>
    <source>
        <strain evidence="10">MA-KB16</strain>
    </source>
</reference>
<keyword evidence="2 7" id="KW-0441">Lipid A biosynthesis</keyword>
<comment type="subunit">
    <text evidence="7">Homotrimer.</text>
</comment>
<dbReference type="Pfam" id="PF00132">
    <property type="entry name" value="Hexapep"/>
    <property type="match status" value="1"/>
</dbReference>
<evidence type="ECO:0000256" key="3">
    <source>
        <dbReference type="ARBA" id="ARBA00022679"/>
    </source>
</evidence>
<dbReference type="UniPathway" id="UPA00973"/>
<gene>
    <name evidence="7" type="primary">lpxD</name>
    <name evidence="10" type="ORF">BOV88_02175</name>
</gene>
<dbReference type="RefSeq" id="WP_052132092.1">
    <property type="nucleotide sequence ID" value="NZ_JRAA01000001.1"/>
</dbReference>
<keyword evidence="5 7" id="KW-0443">Lipid metabolism</keyword>
<dbReference type="Proteomes" id="UP000190962">
    <property type="component" value="Unassembled WGS sequence"/>
</dbReference>
<evidence type="ECO:0000256" key="6">
    <source>
        <dbReference type="ARBA" id="ARBA00023315"/>
    </source>
</evidence>
<dbReference type="GO" id="GO:0016410">
    <property type="term" value="F:N-acyltransferase activity"/>
    <property type="evidence" value="ECO:0007669"/>
    <property type="project" value="InterPro"/>
</dbReference>
<evidence type="ECO:0000256" key="1">
    <source>
        <dbReference type="ARBA" id="ARBA00022516"/>
    </source>
</evidence>
<dbReference type="Gene3D" id="3.40.1390.10">
    <property type="entry name" value="MurE/MurF, N-terminal domain"/>
    <property type="match status" value="1"/>
</dbReference>
<evidence type="ECO:0000313" key="11">
    <source>
        <dbReference type="Proteomes" id="UP000190962"/>
    </source>
</evidence>
<comment type="catalytic activity">
    <reaction evidence="7">
        <text>a UDP-3-O-[(3R)-3-hydroxyacyl]-alpha-D-glucosamine + a (3R)-hydroxyacyl-[ACP] = a UDP-2-N,3-O-bis[(3R)-3-hydroxyacyl]-alpha-D-glucosamine + holo-[ACP] + H(+)</text>
        <dbReference type="Rhea" id="RHEA:53836"/>
        <dbReference type="Rhea" id="RHEA-COMP:9685"/>
        <dbReference type="Rhea" id="RHEA-COMP:9945"/>
        <dbReference type="ChEBI" id="CHEBI:15378"/>
        <dbReference type="ChEBI" id="CHEBI:64479"/>
        <dbReference type="ChEBI" id="CHEBI:78827"/>
        <dbReference type="ChEBI" id="CHEBI:137740"/>
        <dbReference type="ChEBI" id="CHEBI:137748"/>
        <dbReference type="EC" id="2.3.1.191"/>
    </reaction>
</comment>
<dbReference type="GO" id="GO:0103118">
    <property type="term" value="F:UDP-3-O-[(3R)-3-hydroxyacyl]-glucosamine N-acyltransferase activity"/>
    <property type="evidence" value="ECO:0007669"/>
    <property type="project" value="UniProtKB-EC"/>
</dbReference>
<evidence type="ECO:0000256" key="5">
    <source>
        <dbReference type="ARBA" id="ARBA00023098"/>
    </source>
</evidence>
<dbReference type="GO" id="GO:0009245">
    <property type="term" value="P:lipid A biosynthetic process"/>
    <property type="evidence" value="ECO:0007669"/>
    <property type="project" value="UniProtKB-UniRule"/>
</dbReference>
<feature type="domain" description="UDP-3-O-[3-hydroxymyristoyl] glucosamine N-acyltransferase non-repeat region" evidence="8">
    <location>
        <begin position="22"/>
        <end position="87"/>
    </location>
</feature>
<dbReference type="InterPro" id="IPR018357">
    <property type="entry name" value="Hexapep_transf_CS"/>
</dbReference>
<dbReference type="HAMAP" id="MF_00523">
    <property type="entry name" value="LpxD"/>
    <property type="match status" value="1"/>
</dbReference>
<dbReference type="PANTHER" id="PTHR43378">
    <property type="entry name" value="UDP-3-O-ACYLGLUCOSAMINE N-ACYLTRANSFERASE"/>
    <property type="match status" value="1"/>
</dbReference>
<dbReference type="InterPro" id="IPR007691">
    <property type="entry name" value="LpxD"/>
</dbReference>
<evidence type="ECO:0000256" key="7">
    <source>
        <dbReference type="HAMAP-Rule" id="MF_00523"/>
    </source>
</evidence>
<comment type="similarity">
    <text evidence="7">Belongs to the transferase hexapeptide repeat family. LpxD subfamily.</text>
</comment>
<evidence type="ECO:0000259" key="9">
    <source>
        <dbReference type="Pfam" id="PF25087"/>
    </source>
</evidence>
<feature type="active site" description="Proton acceptor" evidence="7">
    <location>
        <position position="238"/>
    </location>
</feature>
<dbReference type="PANTHER" id="PTHR43378:SF2">
    <property type="entry name" value="UDP-3-O-ACYLGLUCOSAMINE N-ACYLTRANSFERASE 1, MITOCHONDRIAL-RELATED"/>
    <property type="match status" value="1"/>
</dbReference>
<dbReference type="InterPro" id="IPR056729">
    <property type="entry name" value="GMPPB_C"/>
</dbReference>
<dbReference type="SUPFAM" id="SSF51161">
    <property type="entry name" value="Trimeric LpxA-like enzymes"/>
    <property type="match status" value="1"/>
</dbReference>
<comment type="function">
    <text evidence="7">Catalyzes the N-acylation of UDP-3-O-acylglucosamine using 3-hydroxyacyl-ACP as the acyl donor. Is involved in the biosynthesis of lipid A, a phosphorylated glycolipid that anchors the lipopolysaccharide to the outer membrane of the cell.</text>
</comment>
<protein>
    <recommendedName>
        <fullName evidence="7">UDP-3-O-acylglucosamine N-acyltransferase</fullName>
        <ecNumber evidence="7">2.3.1.191</ecNumber>
    </recommendedName>
</protein>
<sequence>MPVSLERLVTITGGVLEGDGNHLVDGVATLHDAQNHHVAALTNSRYKREVEKSSAGCILVAEKDAEGLDCNRILHPDPSLGFAMVSRYFNPPRAVVPGVADSAVIDVTATVATSAEIGANTVVGANAVIGEGVYIGPGCMILDNAIVGESSRLIANVTLCEGVEIGTHCLLHPGAVIGSDGFGFANEAGKWLKVPQIGRVVVGNLVEIGANTSIDRGSLRDTVIGDGVKLDNQIQIAHNVVIGAHTAIAGLVGIAGSTTIGSHCTIAGEAGIVGHLQIGDYCHIGARAMVTRSLKERSNVSGGVPAVESGLWRRMIARLRRIDAMADRISALEKMKK</sequence>
<dbReference type="NCBIfam" id="NF002060">
    <property type="entry name" value="PRK00892.1"/>
    <property type="match status" value="1"/>
</dbReference>
<dbReference type="Pfam" id="PF04613">
    <property type="entry name" value="LpxD"/>
    <property type="match status" value="1"/>
</dbReference>
<dbReference type="AlphaFoldDB" id="A0A1T2M3T8"/>